<dbReference type="GO" id="GO:0016757">
    <property type="term" value="F:glycosyltransferase activity"/>
    <property type="evidence" value="ECO:0007669"/>
    <property type="project" value="UniProtKB-KW"/>
</dbReference>
<dbReference type="InterPro" id="IPR029044">
    <property type="entry name" value="Nucleotide-diphossugar_trans"/>
</dbReference>
<sequence length="343" mass="38090">MMKEIRVAVAIPVHNKERHIARTLDSVLAQSRTPDEILVVDDCSSDGSMVVVGSYADPRIRTFRREEPGPGGYAARNLAIEASDCDWIAFLDADDSWRPDHLEGLTQALARAAQDGHAPVSAFSGYRFVSGDRAVPDWYSAAHTGPRTLSTEDLLSAWLSGGCPFWTGAVMIRRDSLLRTGMFPAGLCRRGGDRDLWLRTMLDGPSAFSGRASADYHQDADNMLTRVETFSTRQRVLTTLENRIPRATGRRRTLLEAIFNREVFKYAQRAWAAGQPVTPAMLGGFRPARSPLKFVKIQAMRLLPLPRDAARRGKLKGTLRRIRPGARARRRAAVDRMHGRPGA</sequence>
<evidence type="ECO:0000256" key="1">
    <source>
        <dbReference type="SAM" id="MobiDB-lite"/>
    </source>
</evidence>
<feature type="compositionally biased region" description="Basic and acidic residues" evidence="1">
    <location>
        <begin position="332"/>
        <end position="343"/>
    </location>
</feature>
<reference evidence="3 4" key="1">
    <citation type="submission" date="2023-09" db="EMBL/GenBank/DDBJ databases">
        <authorList>
            <person name="Rey-Velasco X."/>
        </authorList>
    </citation>
    <scope>NUCLEOTIDE SEQUENCE [LARGE SCALE GENOMIC DNA]</scope>
    <source>
        <strain evidence="3 4">W311</strain>
    </source>
</reference>
<proteinExistence type="predicted"/>
<organism evidence="3 4">
    <name type="scientific">Stakelama saccharophila</name>
    <dbReference type="NCBI Taxonomy" id="3075605"/>
    <lineage>
        <taxon>Bacteria</taxon>
        <taxon>Pseudomonadati</taxon>
        <taxon>Pseudomonadota</taxon>
        <taxon>Alphaproteobacteria</taxon>
        <taxon>Sphingomonadales</taxon>
        <taxon>Sphingomonadaceae</taxon>
        <taxon>Stakelama</taxon>
    </lineage>
</organism>
<protein>
    <submittedName>
        <fullName evidence="3">Glycosyltransferase family A protein</fullName>
        <ecNumber evidence="3">2.4.-.-</ecNumber>
    </submittedName>
</protein>
<evidence type="ECO:0000313" key="4">
    <source>
        <dbReference type="Proteomes" id="UP001302249"/>
    </source>
</evidence>
<dbReference type="PANTHER" id="PTHR22916:SF3">
    <property type="entry name" value="UDP-GLCNAC:BETAGAL BETA-1,3-N-ACETYLGLUCOSAMINYLTRANSFERASE-LIKE PROTEIN 1"/>
    <property type="match status" value="1"/>
</dbReference>
<dbReference type="Gene3D" id="3.90.550.10">
    <property type="entry name" value="Spore Coat Polysaccharide Biosynthesis Protein SpsA, Chain A"/>
    <property type="match status" value="1"/>
</dbReference>
<keyword evidence="3" id="KW-0808">Transferase</keyword>
<accession>A0ABZ0BBT1</accession>
<name>A0ABZ0BBT1_9SPHN</name>
<dbReference type="SUPFAM" id="SSF53448">
    <property type="entry name" value="Nucleotide-diphospho-sugar transferases"/>
    <property type="match status" value="1"/>
</dbReference>
<feature type="domain" description="Glycosyltransferase 2-like" evidence="2">
    <location>
        <begin position="9"/>
        <end position="113"/>
    </location>
</feature>
<dbReference type="Proteomes" id="UP001302249">
    <property type="component" value="Chromosome"/>
</dbReference>
<keyword evidence="4" id="KW-1185">Reference proteome</keyword>
<dbReference type="RefSeq" id="WP_313917102.1">
    <property type="nucleotide sequence ID" value="NZ_CP135076.1"/>
</dbReference>
<gene>
    <name evidence="3" type="ORF">RPR59_04495</name>
</gene>
<dbReference type="CDD" id="cd00761">
    <property type="entry name" value="Glyco_tranf_GTA_type"/>
    <property type="match status" value="1"/>
</dbReference>
<keyword evidence="3" id="KW-0328">Glycosyltransferase</keyword>
<dbReference type="InterPro" id="IPR001173">
    <property type="entry name" value="Glyco_trans_2-like"/>
</dbReference>
<feature type="region of interest" description="Disordered" evidence="1">
    <location>
        <begin position="324"/>
        <end position="343"/>
    </location>
</feature>
<dbReference type="EC" id="2.4.-.-" evidence="3"/>
<dbReference type="PANTHER" id="PTHR22916">
    <property type="entry name" value="GLYCOSYLTRANSFERASE"/>
    <property type="match status" value="1"/>
</dbReference>
<evidence type="ECO:0000313" key="3">
    <source>
        <dbReference type="EMBL" id="WNO54520.1"/>
    </source>
</evidence>
<dbReference type="Pfam" id="PF00535">
    <property type="entry name" value="Glycos_transf_2"/>
    <property type="match status" value="1"/>
</dbReference>
<evidence type="ECO:0000259" key="2">
    <source>
        <dbReference type="Pfam" id="PF00535"/>
    </source>
</evidence>
<dbReference type="EMBL" id="CP135076">
    <property type="protein sequence ID" value="WNO54520.1"/>
    <property type="molecule type" value="Genomic_DNA"/>
</dbReference>